<dbReference type="InterPro" id="IPR005467">
    <property type="entry name" value="His_kinase_dom"/>
</dbReference>
<dbReference type="InterPro" id="IPR001789">
    <property type="entry name" value="Sig_transdc_resp-reg_receiver"/>
</dbReference>
<dbReference type="InterPro" id="IPR009057">
    <property type="entry name" value="Homeodomain-like_sf"/>
</dbReference>
<evidence type="ECO:0000256" key="14">
    <source>
        <dbReference type="SAM" id="Phobius"/>
    </source>
</evidence>
<evidence type="ECO:0000256" key="13">
    <source>
        <dbReference type="SAM" id="MobiDB-lite"/>
    </source>
</evidence>
<evidence type="ECO:0000259" key="18">
    <source>
        <dbReference type="PROSITE" id="PS50110"/>
    </source>
</evidence>
<dbReference type="PRINTS" id="PR00344">
    <property type="entry name" value="BCTRLSENSOR"/>
</dbReference>
<dbReference type="PROSITE" id="PS50110">
    <property type="entry name" value="RESPONSE_REGULATORY"/>
    <property type="match status" value="1"/>
</dbReference>
<evidence type="ECO:0000256" key="4">
    <source>
        <dbReference type="ARBA" id="ARBA00022679"/>
    </source>
</evidence>
<dbReference type="SUPFAM" id="SSF52172">
    <property type="entry name" value="CheY-like"/>
    <property type="match status" value="1"/>
</dbReference>
<gene>
    <name evidence="19" type="ORF">DW888_03480</name>
</gene>
<dbReference type="Pfam" id="PF02518">
    <property type="entry name" value="HATPase_c"/>
    <property type="match status" value="1"/>
</dbReference>
<comment type="catalytic activity">
    <reaction evidence="1">
        <text>ATP + protein L-histidine = ADP + protein N-phospho-L-histidine.</text>
        <dbReference type="EC" id="2.7.13.3"/>
    </reaction>
</comment>
<feature type="signal peptide" evidence="15">
    <location>
        <begin position="1"/>
        <end position="17"/>
    </location>
</feature>
<evidence type="ECO:0000256" key="15">
    <source>
        <dbReference type="SAM" id="SignalP"/>
    </source>
</evidence>
<dbReference type="Gene3D" id="2.60.40.10">
    <property type="entry name" value="Immunoglobulins"/>
    <property type="match status" value="1"/>
</dbReference>
<evidence type="ECO:0000256" key="5">
    <source>
        <dbReference type="ARBA" id="ARBA00022741"/>
    </source>
</evidence>
<dbReference type="InterPro" id="IPR013783">
    <property type="entry name" value="Ig-like_fold"/>
</dbReference>
<dbReference type="InterPro" id="IPR018062">
    <property type="entry name" value="HTH_AraC-typ_CS"/>
</dbReference>
<evidence type="ECO:0000256" key="11">
    <source>
        <dbReference type="ARBA" id="ARBA00023163"/>
    </source>
</evidence>
<dbReference type="GO" id="GO:0003700">
    <property type="term" value="F:DNA-binding transcription factor activity"/>
    <property type="evidence" value="ECO:0007669"/>
    <property type="project" value="InterPro"/>
</dbReference>
<dbReference type="Gene3D" id="3.30.565.10">
    <property type="entry name" value="Histidine kinase-like ATPase, C-terminal domain"/>
    <property type="match status" value="1"/>
</dbReference>
<keyword evidence="4" id="KW-0808">Transferase</keyword>
<evidence type="ECO:0000256" key="9">
    <source>
        <dbReference type="ARBA" id="ARBA00023015"/>
    </source>
</evidence>
<evidence type="ECO:0000256" key="2">
    <source>
        <dbReference type="ARBA" id="ARBA00012438"/>
    </source>
</evidence>
<evidence type="ECO:0000256" key="8">
    <source>
        <dbReference type="ARBA" id="ARBA00023012"/>
    </source>
</evidence>
<proteinExistence type="predicted"/>
<keyword evidence="11" id="KW-0804">Transcription</keyword>
<feature type="transmembrane region" description="Helical" evidence="14">
    <location>
        <begin position="910"/>
        <end position="931"/>
    </location>
</feature>
<dbReference type="SMART" id="SM00448">
    <property type="entry name" value="REC"/>
    <property type="match status" value="1"/>
</dbReference>
<dbReference type="SMART" id="SM00388">
    <property type="entry name" value="HisKA"/>
    <property type="match status" value="1"/>
</dbReference>
<keyword evidence="14" id="KW-0472">Membrane</keyword>
<dbReference type="SUPFAM" id="SSF63829">
    <property type="entry name" value="Calcium-dependent phosphotriesterase"/>
    <property type="match status" value="2"/>
</dbReference>
<comment type="caution">
    <text evidence="19">The sequence shown here is derived from an EMBL/GenBank/DDBJ whole genome shotgun (WGS) entry which is preliminary data.</text>
</comment>
<feature type="modified residue" description="4-aspartylphosphate" evidence="12">
    <location>
        <position position="1277"/>
    </location>
</feature>
<dbReference type="EC" id="2.7.13.3" evidence="2"/>
<reference evidence="19 20" key="1">
    <citation type="submission" date="2018-08" db="EMBL/GenBank/DDBJ databases">
        <title>A genome reference for cultivated species of the human gut microbiota.</title>
        <authorList>
            <person name="Zou Y."/>
            <person name="Xue W."/>
            <person name="Luo G."/>
        </authorList>
    </citation>
    <scope>NUCLEOTIDE SEQUENCE [LARGE SCALE GENOMIC DNA]</scope>
    <source>
        <strain evidence="19 20">AM40-30BH</strain>
    </source>
</reference>
<protein>
    <recommendedName>
        <fullName evidence="2">histidine kinase</fullName>
        <ecNumber evidence="2">2.7.13.3</ecNumber>
    </recommendedName>
</protein>
<keyword evidence="3 12" id="KW-0597">Phosphoprotein</keyword>
<dbReference type="Gene3D" id="1.10.10.60">
    <property type="entry name" value="Homeodomain-like"/>
    <property type="match status" value="2"/>
</dbReference>
<evidence type="ECO:0000256" key="7">
    <source>
        <dbReference type="ARBA" id="ARBA00022840"/>
    </source>
</evidence>
<dbReference type="InterPro" id="IPR036890">
    <property type="entry name" value="HATPase_C_sf"/>
</dbReference>
<evidence type="ECO:0000313" key="20">
    <source>
        <dbReference type="Proteomes" id="UP000284379"/>
    </source>
</evidence>
<dbReference type="InterPro" id="IPR011006">
    <property type="entry name" value="CheY-like_superfamily"/>
</dbReference>
<dbReference type="Gene3D" id="1.10.287.130">
    <property type="match status" value="1"/>
</dbReference>
<evidence type="ECO:0000313" key="19">
    <source>
        <dbReference type="EMBL" id="RHB37872.1"/>
    </source>
</evidence>
<evidence type="ECO:0000256" key="12">
    <source>
        <dbReference type="PROSITE-ProRule" id="PRU00169"/>
    </source>
</evidence>
<dbReference type="InterPro" id="IPR036097">
    <property type="entry name" value="HisK_dim/P_sf"/>
</dbReference>
<dbReference type="InterPro" id="IPR018060">
    <property type="entry name" value="HTH_AraC"/>
</dbReference>
<keyword evidence="15" id="KW-0732">Signal</keyword>
<dbReference type="Pfam" id="PF07495">
    <property type="entry name" value="Y_Y_Y"/>
    <property type="match status" value="1"/>
</dbReference>
<dbReference type="SMART" id="SM00387">
    <property type="entry name" value="HATPase_c"/>
    <property type="match status" value="1"/>
</dbReference>
<dbReference type="InterPro" id="IPR003594">
    <property type="entry name" value="HATPase_dom"/>
</dbReference>
<dbReference type="InterPro" id="IPR011123">
    <property type="entry name" value="Y_Y_Y"/>
</dbReference>
<feature type="domain" description="Histidine kinase" evidence="17">
    <location>
        <begin position="956"/>
        <end position="1173"/>
    </location>
</feature>
<dbReference type="Gene3D" id="2.130.10.10">
    <property type="entry name" value="YVTN repeat-like/Quinoprotein amine dehydrogenase"/>
    <property type="match status" value="3"/>
</dbReference>
<evidence type="ECO:0000259" key="17">
    <source>
        <dbReference type="PROSITE" id="PS50109"/>
    </source>
</evidence>
<keyword evidence="10" id="KW-0238">DNA-binding</keyword>
<dbReference type="Pfam" id="PF12833">
    <property type="entry name" value="HTH_18"/>
    <property type="match status" value="1"/>
</dbReference>
<dbReference type="FunFam" id="3.40.50.2300:FF:000138">
    <property type="entry name" value="Two-component system sensor histidine kinase/response regulator"/>
    <property type="match status" value="1"/>
</dbReference>
<keyword evidence="9" id="KW-0805">Transcription regulation</keyword>
<dbReference type="FunFam" id="1.10.287.130:FF:000045">
    <property type="entry name" value="Two-component system sensor histidine kinase/response regulator"/>
    <property type="match status" value="1"/>
</dbReference>
<feature type="chain" id="PRO_5019096308" description="histidine kinase" evidence="15">
    <location>
        <begin position="18"/>
        <end position="1497"/>
    </location>
</feature>
<evidence type="ECO:0000256" key="1">
    <source>
        <dbReference type="ARBA" id="ARBA00000085"/>
    </source>
</evidence>
<keyword evidence="5" id="KW-0547">Nucleotide-binding</keyword>
<sequence>MMRRILFLITFLSIALATDAQRSCFFTHYSSEEGLSQNTVMSILQDHKGNLWFSTWDGINRFNGYSFKTYKARQGSFISLTNNRVDRMYEDPSGFLWLLTYDNRAHRFDPRTETFEQVPAAGQPGSTSNVNTITVLPCGTVWLLTENDGAIRVTTLAGTNHLSTDIYSAKSGLFPATKVFKVYQDANNNEWILTDNGLGLIRPGEKNPVSYFVETKERFSDPKQAFYAVQEDDTEICFGSDRGRVWRYQKKNGQFELLELPTRSRIAAISAVGGDKVVIATSTDGFFTYNLKTKEHVHYSHITCRNLPSAPIISAYVDKSSEVWFEQEEPGVVVHFNPITGILKREQIRVEPTAADRSRPSFHIHEDTNGYLWVHPYGGGFSFYDRKEQCLVPFYDELGSSDWRFSNKIHSTFSDKQGNLWICTHSKGLEKVTFRSVQFSMLTPEEHSYESLSNEVRALCEDKHKNIWVGLKDGRLRVYDANHKYLGFLTETGNVSLSGVPMKGTVYDITQDSKGVLWIATKGDGLVRAESVAPNGLSYKLSRYRYDEDDMYSLSNDNVYCVYEDHNGRIWVATFANGINYISKDKAGNTIFVNHRNNLKGYPIDLCYKTRFITSDNNGHLWVGTTAGAVAFDENFKTPEEIQFHHFSRNPNDAKSLSNNDVHWIIATKRKELYLATFGGGLNKLLSIDKNGNGVFKSYSVLDGLPSDVLLSIREDQKQNLWMSTENGISKFIPGEERFENYDDRSITFRVRFSEAASAVTSKGKMLFGASNGIFMFDPDSINKSRFVPPIVLSKLVIANQDIVPGEGSVLKVGLDDTKELVLSHKENIFAIQYAALDYTNPQNIQYAYILEGFEHQWTYADRLRNATYTNLPKGHYTFKVRSTNSDGVWVDNTRFLDIVVLPSFWETPLAYFLYVLFILLVIFVAVYILFTIYRLKHEVSVEQQVSDIKLRFFTNISHELRTPLTLIAGPVEYVLKNSKLPEDAREQLVVVERNTNRMLHLVNQILDFRKIQNKKMKMQVQRVNVVAFVRKVMDNFESLAEEHNIDFLFETEKDELYLWVDEDKLEKIVFNLLSNAFKYTPGGKLIRVFIHEDEGTVSVGVQDQGIGIAENKKKSLFVRFENLVDKNLFNQASTGIGLSLVKELVEMHKAVISVDSKLGEGSCFKVDFLKGKEHYDDTVEFILEDSATSSSMTIPAPVMDATASVIPIVNPDEDIQDEESEEASNKEVMLLVEDNQELRVFLRTIFSSTYRVVEAADGMEGWSKALKFVPDIIISDVMMPEKDGIEMTKELRADMTTSHIPIVLLTAKTSIESKLEGLEYGADDYITKPFSATYLKARVENLLSQRRKLQSLYRDNLMNNTHVSSLSTSEEAATEEEKLPDMSPNDRKFMDKLVELMEANMDNGDLVVDDLVREVAVSRSVFFKKLKTLTGLAPIEFIKEMRINRAAQLIETGEFNMTQISYMVGINDPRYFSKCFKSKLGMTPTEYRDNLGKKYN</sequence>
<dbReference type="SUPFAM" id="SSF55874">
    <property type="entry name" value="ATPase domain of HSP90 chaperone/DNA topoisomerase II/histidine kinase"/>
    <property type="match status" value="1"/>
</dbReference>
<dbReference type="SUPFAM" id="SSF46689">
    <property type="entry name" value="Homeodomain-like"/>
    <property type="match status" value="1"/>
</dbReference>
<dbReference type="PROSITE" id="PS50109">
    <property type="entry name" value="HIS_KIN"/>
    <property type="match status" value="1"/>
</dbReference>
<dbReference type="SMART" id="SM00342">
    <property type="entry name" value="HTH_ARAC"/>
    <property type="match status" value="1"/>
</dbReference>
<dbReference type="GO" id="GO:0043565">
    <property type="term" value="F:sequence-specific DNA binding"/>
    <property type="evidence" value="ECO:0007669"/>
    <property type="project" value="InterPro"/>
</dbReference>
<dbReference type="PROSITE" id="PS00041">
    <property type="entry name" value="HTH_ARAC_FAMILY_1"/>
    <property type="match status" value="1"/>
</dbReference>
<keyword evidence="14" id="KW-1133">Transmembrane helix</keyword>
<dbReference type="InterPro" id="IPR015943">
    <property type="entry name" value="WD40/YVTN_repeat-like_dom_sf"/>
</dbReference>
<dbReference type="Pfam" id="PF00072">
    <property type="entry name" value="Response_reg"/>
    <property type="match status" value="1"/>
</dbReference>
<dbReference type="CDD" id="cd00082">
    <property type="entry name" value="HisKA"/>
    <property type="match status" value="1"/>
</dbReference>
<keyword evidence="8" id="KW-0902">Two-component regulatory system</keyword>
<accession>A0A413VW94</accession>
<feature type="domain" description="Response regulatory" evidence="18">
    <location>
        <begin position="1229"/>
        <end position="1344"/>
    </location>
</feature>
<dbReference type="PROSITE" id="PS01124">
    <property type="entry name" value="HTH_ARAC_FAMILY_2"/>
    <property type="match status" value="1"/>
</dbReference>
<organism evidence="19 20">
    <name type="scientific">Bacteroides nordii</name>
    <dbReference type="NCBI Taxonomy" id="291645"/>
    <lineage>
        <taxon>Bacteria</taxon>
        <taxon>Pseudomonadati</taxon>
        <taxon>Bacteroidota</taxon>
        <taxon>Bacteroidia</taxon>
        <taxon>Bacteroidales</taxon>
        <taxon>Bacteroidaceae</taxon>
        <taxon>Bacteroides</taxon>
    </lineage>
</organism>
<evidence type="ECO:0000256" key="6">
    <source>
        <dbReference type="ARBA" id="ARBA00022777"/>
    </source>
</evidence>
<dbReference type="InterPro" id="IPR003661">
    <property type="entry name" value="HisK_dim/P_dom"/>
</dbReference>
<dbReference type="Pfam" id="PF00512">
    <property type="entry name" value="HisKA"/>
    <property type="match status" value="1"/>
</dbReference>
<keyword evidence="6 19" id="KW-0418">Kinase</keyword>
<dbReference type="SUPFAM" id="SSF101898">
    <property type="entry name" value="NHL repeat"/>
    <property type="match status" value="1"/>
</dbReference>
<dbReference type="Pfam" id="PF07494">
    <property type="entry name" value="Reg_prop"/>
    <property type="match status" value="3"/>
</dbReference>
<dbReference type="GO" id="GO:0005524">
    <property type="term" value="F:ATP binding"/>
    <property type="evidence" value="ECO:0007669"/>
    <property type="project" value="UniProtKB-KW"/>
</dbReference>
<dbReference type="PANTHER" id="PTHR43547">
    <property type="entry name" value="TWO-COMPONENT HISTIDINE KINASE"/>
    <property type="match status" value="1"/>
</dbReference>
<feature type="domain" description="HTH araC/xylS-type" evidence="16">
    <location>
        <begin position="1392"/>
        <end position="1491"/>
    </location>
</feature>
<dbReference type="CDD" id="cd17574">
    <property type="entry name" value="REC_OmpR"/>
    <property type="match status" value="1"/>
</dbReference>
<dbReference type="PANTHER" id="PTHR43547:SF2">
    <property type="entry name" value="HYBRID SIGNAL TRANSDUCTION HISTIDINE KINASE C"/>
    <property type="match status" value="1"/>
</dbReference>
<keyword evidence="14" id="KW-0812">Transmembrane</keyword>
<name>A0A413VW94_9BACE</name>
<dbReference type="EMBL" id="QSGO01000002">
    <property type="protein sequence ID" value="RHB37872.1"/>
    <property type="molecule type" value="Genomic_DNA"/>
</dbReference>
<evidence type="ECO:0000256" key="10">
    <source>
        <dbReference type="ARBA" id="ARBA00023125"/>
    </source>
</evidence>
<keyword evidence="7" id="KW-0067">ATP-binding</keyword>
<evidence type="ECO:0000259" key="16">
    <source>
        <dbReference type="PROSITE" id="PS01124"/>
    </source>
</evidence>
<dbReference type="FunFam" id="2.60.40.10:FF:000791">
    <property type="entry name" value="Two-component system sensor histidine kinase/response regulator"/>
    <property type="match status" value="1"/>
</dbReference>
<feature type="compositionally biased region" description="Basic and acidic residues" evidence="13">
    <location>
        <begin position="1376"/>
        <end position="1385"/>
    </location>
</feature>
<dbReference type="InterPro" id="IPR004358">
    <property type="entry name" value="Sig_transdc_His_kin-like_C"/>
</dbReference>
<dbReference type="InterPro" id="IPR011110">
    <property type="entry name" value="Reg_prop"/>
</dbReference>
<dbReference type="FunFam" id="3.30.565.10:FF:000037">
    <property type="entry name" value="Hybrid sensor histidine kinase/response regulator"/>
    <property type="match status" value="1"/>
</dbReference>
<feature type="region of interest" description="Disordered" evidence="13">
    <location>
        <begin position="1365"/>
        <end position="1385"/>
    </location>
</feature>
<dbReference type="GO" id="GO:0000155">
    <property type="term" value="F:phosphorelay sensor kinase activity"/>
    <property type="evidence" value="ECO:0007669"/>
    <property type="project" value="InterPro"/>
</dbReference>
<dbReference type="SUPFAM" id="SSF47384">
    <property type="entry name" value="Homodimeric domain of signal transducing histidine kinase"/>
    <property type="match status" value="1"/>
</dbReference>
<evidence type="ECO:0000256" key="3">
    <source>
        <dbReference type="ARBA" id="ARBA00022553"/>
    </source>
</evidence>
<dbReference type="Proteomes" id="UP000284379">
    <property type="component" value="Unassembled WGS sequence"/>
</dbReference>
<dbReference type="Gene3D" id="3.40.50.2300">
    <property type="match status" value="1"/>
</dbReference>